<evidence type="ECO:0000313" key="3">
    <source>
        <dbReference type="Proteomes" id="UP000269221"/>
    </source>
</evidence>
<evidence type="ECO:0000313" key="2">
    <source>
        <dbReference type="EMBL" id="RMC10400.1"/>
    </source>
</evidence>
<reference evidence="2 3" key="1">
    <citation type="submission" date="2018-07" db="EMBL/GenBank/DDBJ databases">
        <title>A high quality draft genome assembly of the barn swallow (H. rustica rustica).</title>
        <authorList>
            <person name="Formenti G."/>
            <person name="Chiara M."/>
            <person name="Poveda L."/>
            <person name="Francoijs K.-J."/>
            <person name="Bonisoli-Alquati A."/>
            <person name="Canova L."/>
            <person name="Gianfranceschi L."/>
            <person name="Horner D.S."/>
            <person name="Saino N."/>
        </authorList>
    </citation>
    <scope>NUCLEOTIDE SEQUENCE [LARGE SCALE GENOMIC DNA]</scope>
    <source>
        <strain evidence="2">Chelidonia</strain>
        <tissue evidence="2">Blood</tissue>
    </source>
</reference>
<accession>A0A3M0KHG3</accession>
<feature type="compositionally biased region" description="Basic and acidic residues" evidence="1">
    <location>
        <begin position="93"/>
        <end position="104"/>
    </location>
</feature>
<organism evidence="2 3">
    <name type="scientific">Hirundo rustica rustica</name>
    <dbReference type="NCBI Taxonomy" id="333673"/>
    <lineage>
        <taxon>Eukaryota</taxon>
        <taxon>Metazoa</taxon>
        <taxon>Chordata</taxon>
        <taxon>Craniata</taxon>
        <taxon>Vertebrata</taxon>
        <taxon>Euteleostomi</taxon>
        <taxon>Archelosauria</taxon>
        <taxon>Archosauria</taxon>
        <taxon>Dinosauria</taxon>
        <taxon>Saurischia</taxon>
        <taxon>Theropoda</taxon>
        <taxon>Coelurosauria</taxon>
        <taxon>Aves</taxon>
        <taxon>Neognathae</taxon>
        <taxon>Neoaves</taxon>
        <taxon>Telluraves</taxon>
        <taxon>Australaves</taxon>
        <taxon>Passeriformes</taxon>
        <taxon>Sylvioidea</taxon>
        <taxon>Hirundinidae</taxon>
        <taxon>Hirundo</taxon>
    </lineage>
</organism>
<proteinExistence type="predicted"/>
<sequence>MQAVPQLATLCLGSQSKAQDRMNHSVELLVYAHRLRLGIYARASELTNSIDLHFIKYENSAENIKTVINIGETWLSTQENGIMSAIDDSISDRCKEDPKYRSHPSDGFSNQQALI</sequence>
<protein>
    <submittedName>
        <fullName evidence="2">Uncharacterized protein</fullName>
    </submittedName>
</protein>
<dbReference type="Proteomes" id="UP000269221">
    <property type="component" value="Unassembled WGS sequence"/>
</dbReference>
<gene>
    <name evidence="2" type="ORF">DUI87_13205</name>
</gene>
<dbReference type="AlphaFoldDB" id="A0A3M0KHG3"/>
<comment type="caution">
    <text evidence="2">The sequence shown here is derived from an EMBL/GenBank/DDBJ whole genome shotgun (WGS) entry which is preliminary data.</text>
</comment>
<name>A0A3M0KHG3_HIRRU</name>
<feature type="region of interest" description="Disordered" evidence="1">
    <location>
        <begin position="93"/>
        <end position="115"/>
    </location>
</feature>
<dbReference type="EMBL" id="QRBI01000112">
    <property type="protein sequence ID" value="RMC10400.1"/>
    <property type="molecule type" value="Genomic_DNA"/>
</dbReference>
<keyword evidence="3" id="KW-1185">Reference proteome</keyword>
<evidence type="ECO:0000256" key="1">
    <source>
        <dbReference type="SAM" id="MobiDB-lite"/>
    </source>
</evidence>